<gene>
    <name evidence="7" type="ORF">FOXB_06891</name>
</gene>
<feature type="chain" id="PRO_5003383142" description="PA14 domain-containing protein" evidence="5">
    <location>
        <begin position="19"/>
        <end position="821"/>
    </location>
</feature>
<dbReference type="Pfam" id="PF10528">
    <property type="entry name" value="GLEYA"/>
    <property type="match status" value="1"/>
</dbReference>
<dbReference type="Gene3D" id="3.50.50.60">
    <property type="entry name" value="FAD/NAD(P)-binding domain"/>
    <property type="match status" value="1"/>
</dbReference>
<evidence type="ECO:0000256" key="2">
    <source>
        <dbReference type="ARBA" id="ARBA00022630"/>
    </source>
</evidence>
<accession>F9FKG2</accession>
<feature type="signal peptide" evidence="5">
    <location>
        <begin position="1"/>
        <end position="18"/>
    </location>
</feature>
<sequence>MRFEIAAVIMALAMNVSADRMEIFTKCTLGCDSSDAFFYTDYGAYKVNANEGCRSTSVPGMVEFCVDWGKRRSHFRFSGQNKRCLIQDSESAYGCAYNSCWKTTWKEISCHWREAPNPDIEKEPVSSAAAAKATAKLPFNLKVSCEFIHTIYGKYWGKSVFKSCGAWRKHATKGIPQKTDALWINFWTGQKIVNHGCYYFFPLMNKTQVLLSPHGCFVPQSFKQVNPSYVGITRQIGGLFRPNNAAPSGPIYGSTQDLDHDYFALNHHGYLYSCEAGTYKFDIPYSNDALYLWLGTNAYAGWSSGNAAAKALYNQPDHIAGSAHFEIDLPAGVYIPIRFVYGQAQYGGGFYFTVTAPNGQVLLMPMIITKLHCNPENPISWIHLHQVTRSIRQSITDLFFESFPDIRQIIIVGAGPSGLLLALLLAQKHIPSVVLESWPHLDTRLRATQYGVPATRVFSRAGILEDIRKASIAKFPSICWRRVSDHEKLISLDLSLVEDDPDRMTILPLGEIIQILYRHCLERGKGMIDVKFNHEVTNVGQDDKSAYVDVNIKGDEKAKEARLTADYIVGCDGASSAVRRSLFGRDWPGQTLPYRFVVQNVYYDGFQKHNWDGGNYMVDNDHWGLIARRGKGGLWRVTYGDPVTGLTDEEYLARRPAHMKAMLPGHPDPGQYRIEQTNLYNIHNRCVESFKVGRAILAGDAAHVCNPMGGYGCMTAVLDVGGLADCFIGYYHGLADEDILDKYAEVRRDIFVKYVDPRSIKNLNRVATSDPHTVLETDRFFGILKDLQQDKNDMRAFLLKVSSIEYDFTKHYNSNQNGVIL</sequence>
<dbReference type="PaxDb" id="5507-FOXG_08928P0"/>
<reference evidence="7" key="1">
    <citation type="journal article" date="2012" name="Mol. Plant Microbe Interact.">
        <title>A highly conserved effector in Fusarium oxysporum is required for full virulence on Arabidopsis.</title>
        <authorList>
            <person name="Thatcher L.F."/>
            <person name="Gardiner D.M."/>
            <person name="Kazan K."/>
            <person name="Manners J."/>
        </authorList>
    </citation>
    <scope>NUCLEOTIDE SEQUENCE [LARGE SCALE GENOMIC DNA]</scope>
    <source>
        <strain evidence="7">Fo5176</strain>
    </source>
</reference>
<dbReference type="PROSITE" id="PS51820">
    <property type="entry name" value="PA14"/>
    <property type="match status" value="1"/>
</dbReference>
<dbReference type="InterPro" id="IPR050641">
    <property type="entry name" value="RIFMO-like"/>
</dbReference>
<organism evidence="7">
    <name type="scientific">Fusarium oxysporum (strain Fo5176)</name>
    <name type="common">Fusarium vascular wilt</name>
    <dbReference type="NCBI Taxonomy" id="660025"/>
    <lineage>
        <taxon>Eukaryota</taxon>
        <taxon>Fungi</taxon>
        <taxon>Dikarya</taxon>
        <taxon>Ascomycota</taxon>
        <taxon>Pezizomycotina</taxon>
        <taxon>Sordariomycetes</taxon>
        <taxon>Hypocreomycetidae</taxon>
        <taxon>Hypocreales</taxon>
        <taxon>Nectriaceae</taxon>
        <taxon>Fusarium</taxon>
        <taxon>Fusarium oxysporum species complex</taxon>
    </lineage>
</organism>
<evidence type="ECO:0000256" key="4">
    <source>
        <dbReference type="ARBA" id="ARBA00023002"/>
    </source>
</evidence>
<dbReference type="Gene3D" id="3.30.70.2450">
    <property type="match status" value="1"/>
</dbReference>
<evidence type="ECO:0000256" key="3">
    <source>
        <dbReference type="ARBA" id="ARBA00022827"/>
    </source>
</evidence>
<dbReference type="GO" id="GO:0016709">
    <property type="term" value="F:oxidoreductase activity, acting on paired donors, with incorporation or reduction of molecular oxygen, NAD(P)H as one donor, and incorporation of one atom of oxygen"/>
    <property type="evidence" value="ECO:0007669"/>
    <property type="project" value="UniProtKB-ARBA"/>
</dbReference>
<dbReference type="Gene3D" id="2.60.120.1560">
    <property type="match status" value="1"/>
</dbReference>
<dbReference type="EMBL" id="AFQF01002076">
    <property type="protein sequence ID" value="EGU82599.1"/>
    <property type="molecule type" value="Genomic_DNA"/>
</dbReference>
<keyword evidence="5" id="KW-0732">Signal</keyword>
<dbReference type="InterPro" id="IPR002938">
    <property type="entry name" value="FAD-bd"/>
</dbReference>
<dbReference type="InterPro" id="IPR037524">
    <property type="entry name" value="PA14/GLEYA"/>
</dbReference>
<feature type="domain" description="PA14" evidence="6">
    <location>
        <begin position="212"/>
        <end position="368"/>
    </location>
</feature>
<evidence type="ECO:0000259" key="6">
    <source>
        <dbReference type="PROSITE" id="PS51820"/>
    </source>
</evidence>
<keyword evidence="4" id="KW-0560">Oxidoreductase</keyword>
<dbReference type="PANTHER" id="PTHR43004:SF19">
    <property type="entry name" value="BINDING MONOOXYGENASE, PUTATIVE (JCVI)-RELATED"/>
    <property type="match status" value="1"/>
</dbReference>
<evidence type="ECO:0000256" key="1">
    <source>
        <dbReference type="ARBA" id="ARBA00001974"/>
    </source>
</evidence>
<protein>
    <recommendedName>
        <fullName evidence="6">PA14 domain-containing protein</fullName>
    </recommendedName>
</protein>
<dbReference type="OrthoDB" id="10016252at2759"/>
<dbReference type="Pfam" id="PF01494">
    <property type="entry name" value="FAD_binding_3"/>
    <property type="match status" value="1"/>
</dbReference>
<dbReference type="SUPFAM" id="SSF51905">
    <property type="entry name" value="FAD/NAD(P)-binding domain"/>
    <property type="match status" value="1"/>
</dbReference>
<keyword evidence="3" id="KW-0274">FAD</keyword>
<dbReference type="InterPro" id="IPR018871">
    <property type="entry name" value="GLEYA_adhesin_domain"/>
</dbReference>
<name>F9FKG2_FUSOF</name>
<comment type="cofactor">
    <cofactor evidence="1">
        <name>FAD</name>
        <dbReference type="ChEBI" id="CHEBI:57692"/>
    </cofactor>
</comment>
<evidence type="ECO:0000256" key="5">
    <source>
        <dbReference type="SAM" id="SignalP"/>
    </source>
</evidence>
<dbReference type="STRING" id="660025.F9FKG2"/>
<dbReference type="PANTHER" id="PTHR43004">
    <property type="entry name" value="TRK SYSTEM POTASSIUM UPTAKE PROTEIN"/>
    <property type="match status" value="1"/>
</dbReference>
<dbReference type="InterPro" id="IPR036188">
    <property type="entry name" value="FAD/NAD-bd_sf"/>
</dbReference>
<evidence type="ECO:0000313" key="7">
    <source>
        <dbReference type="EMBL" id="EGU82599.1"/>
    </source>
</evidence>
<proteinExistence type="predicted"/>
<dbReference type="GO" id="GO:0071949">
    <property type="term" value="F:FAD binding"/>
    <property type="evidence" value="ECO:0007669"/>
    <property type="project" value="InterPro"/>
</dbReference>
<comment type="caution">
    <text evidence="7">The sequence shown here is derived from an EMBL/GenBank/DDBJ whole genome shotgun (WGS) entry which is preliminary data.</text>
</comment>
<keyword evidence="2" id="KW-0285">Flavoprotein</keyword>
<dbReference type="AlphaFoldDB" id="F9FKG2"/>
<dbReference type="PRINTS" id="PR00420">
    <property type="entry name" value="RNGMNOXGNASE"/>
</dbReference>